<protein>
    <submittedName>
        <fullName evidence="1">Uncharacterized protein</fullName>
    </submittedName>
</protein>
<dbReference type="AlphaFoldDB" id="A0A179EQ67"/>
<dbReference type="SMART" id="SM00458">
    <property type="entry name" value="RICIN"/>
    <property type="match status" value="1"/>
</dbReference>
<dbReference type="EMBL" id="LWMN01000016">
    <property type="protein sequence ID" value="OAQ55029.1"/>
    <property type="molecule type" value="Genomic_DNA"/>
</dbReference>
<gene>
    <name evidence="1" type="ORF">A6E74_10555</name>
</gene>
<accession>A0A179EQ67</accession>
<organism evidence="1 2">
    <name type="scientific">Enterococcus thailandicus</name>
    <dbReference type="NCBI Taxonomy" id="417368"/>
    <lineage>
        <taxon>Bacteria</taxon>
        <taxon>Bacillati</taxon>
        <taxon>Bacillota</taxon>
        <taxon>Bacilli</taxon>
        <taxon>Lactobacillales</taxon>
        <taxon>Enterococcaceae</taxon>
        <taxon>Enterococcus</taxon>
    </lineage>
</organism>
<dbReference type="CDD" id="cd23445">
    <property type="entry name" value="beta-trefoil_Ricin_HA17-like"/>
    <property type="match status" value="1"/>
</dbReference>
<keyword evidence="2" id="KW-1185">Reference proteome</keyword>
<proteinExistence type="predicted"/>
<evidence type="ECO:0000313" key="2">
    <source>
        <dbReference type="Proteomes" id="UP000078516"/>
    </source>
</evidence>
<dbReference type="Proteomes" id="UP000078516">
    <property type="component" value="Unassembled WGS sequence"/>
</dbReference>
<dbReference type="KEGG" id="eth:CK496_04520"/>
<reference evidence="1 2" key="1">
    <citation type="submission" date="2016-04" db="EMBL/GenBank/DDBJ databases">
        <title>Draft genome of an Enterococcus thailandicus strain isolated from bovine feces.</title>
        <authorList>
            <person name="Beukers A.G."/>
            <person name="Zaheer R."/>
            <person name="Goji N."/>
            <person name="Cook S.R."/>
            <person name="Amoako K."/>
            <person name="Chaves A.V."/>
            <person name="Ward M.P."/>
            <person name="Mcallister T.A."/>
        </authorList>
    </citation>
    <scope>NUCLEOTIDE SEQUENCE [LARGE SCALE GENOMIC DNA]</scope>
    <source>
        <strain evidence="1 2">F0711D 46</strain>
    </source>
</reference>
<name>A0A179EQ67_ENTTH</name>
<dbReference type="InterPro" id="IPR000772">
    <property type="entry name" value="Ricin_B_lectin"/>
</dbReference>
<comment type="caution">
    <text evidence="1">The sequence shown here is derived from an EMBL/GenBank/DDBJ whole genome shotgun (WGS) entry which is preliminary data.</text>
</comment>
<dbReference type="Gene3D" id="2.80.10.50">
    <property type="match status" value="1"/>
</dbReference>
<dbReference type="InterPro" id="IPR035992">
    <property type="entry name" value="Ricin_B-like_lectins"/>
</dbReference>
<dbReference type="SUPFAM" id="SSF50370">
    <property type="entry name" value="Ricin B-like lectins"/>
    <property type="match status" value="1"/>
</dbReference>
<sequence length="324" mass="37355">MEKRAGRICLKEKIKQKRRKKMKKMIGLFFTLFLLFPQVMVHADEASQAVDAKSSEKNQQMEYTITRNIIVGSFTEGWGVEGMRVTEDAIEFDVNMGDDLYQCGNPIEVQTLSSGPRGQYQVEGKRILREKKNGQRYYTIRFDKSQYINGSNTVIHIKTIVDFDFVYNELVINLNTKIPENYNDILVSIQSKMDNWKVVDWDETHNVAVSWNNDGNSNQKWYLKYHAAKNAYSIHSYKQTAYSLLENSDKKVGVKPNVSNNDSALWQLIWESSQTNGEAFFLKNVKSGHVMDIQKSNLDGGNIITFNKTGTENQKFILHIEGYK</sequence>
<evidence type="ECO:0000313" key="1">
    <source>
        <dbReference type="EMBL" id="OAQ55029.1"/>
    </source>
</evidence>
<dbReference type="PROSITE" id="PS50231">
    <property type="entry name" value="RICIN_B_LECTIN"/>
    <property type="match status" value="1"/>
</dbReference>